<dbReference type="RefSeq" id="WP_072884517.1">
    <property type="nucleotide sequence ID" value="NZ_FQVO01000006.1"/>
</dbReference>
<dbReference type="InterPro" id="IPR016195">
    <property type="entry name" value="Pol/histidinol_Pase-like"/>
</dbReference>
<organism evidence="1 2">
    <name type="scientific">Chryseobacterium takakiae</name>
    <dbReference type="NCBI Taxonomy" id="1302685"/>
    <lineage>
        <taxon>Bacteria</taxon>
        <taxon>Pseudomonadati</taxon>
        <taxon>Bacteroidota</taxon>
        <taxon>Flavobacteriia</taxon>
        <taxon>Flavobacteriales</taxon>
        <taxon>Weeksellaceae</taxon>
        <taxon>Chryseobacterium group</taxon>
        <taxon>Chryseobacterium</taxon>
    </lineage>
</organism>
<accession>A0A1M4XFJ8</accession>
<dbReference type="Gene3D" id="3.20.20.140">
    <property type="entry name" value="Metal-dependent hydrolases"/>
    <property type="match status" value="1"/>
</dbReference>
<protein>
    <recommendedName>
        <fullName evidence="3">AAA domain-containing protein</fullName>
    </recommendedName>
</protein>
<proteinExistence type="predicted"/>
<dbReference type="STRING" id="1302685.SAMN05444408_10639"/>
<evidence type="ECO:0000313" key="1">
    <source>
        <dbReference type="EMBL" id="SHE92295.1"/>
    </source>
</evidence>
<dbReference type="Proteomes" id="UP000184236">
    <property type="component" value="Unassembled WGS sequence"/>
</dbReference>
<dbReference type="OrthoDB" id="9791620at2"/>
<sequence length="769" mass="88250">MNPIFVDIHIHTSDNPDSLDPNYSVETLVDKIKEFTDESDFLISLTDHNTINTNAYMKAKNLGVNIIVGVELHIKNYDDCPAYHCHIYFDIDEITQDVLDEINKKLDKLYPKKVVEKLDPSIPTIQQVINEFDNYEFILLPHGGQSHATFDTSIPAGVKFDTTLEKSIYYNQFDGFTARGNRGLERTQEYFIKLGINEFVNLIKCSDNYNPALYPNGKDQNPYVPTWMLALPTFNGLRLSLSESSRLIYSDTKPEFWSENIESISLNKENIKIDVEFKSGLNVVIGSSSSGKSLLVDSIHKNICATTDQSIYLEQYDIDKAIIKNPSGMTPHFLSQNYIMSVVNNVSENKIDDIDIIKNVFPGDDEVKELINKGLAEFKQDVIELVKQVKIIDKEIQNLNNIPVISRLIVKDNLKSNPFKKLQPSDLEKSKLEFSKSKYDTYNSDLDEIEDFLGKYPFVNHNSSLIKELKDELKLAYKNFLNESSTRKIVDNYKKEFDDLLKENNSEDQTKKQNFEKLIETLKIYVNANKKFNLTLSKISNYNLNFDSEVIESMGHKLHIENGFKLDKEKFIEIVNHYLKNKIDRFENITPNILFEDNHKKQQPKVHGYEDFEKKIYSDFENLNKKNYKIITDGGKDFDSLSPGWKTSVILDLILGYEEDISPIIIDQPEDNLATNYINKGLVSAIKKIKAKKQVILVSHNATIPMLADAQNIILCRNIDNKIVIKSCELEGKIGNKSVVDYIAEITDGGKSSIKKRVKKYNLKKYNES</sequence>
<dbReference type="EMBL" id="FQVO01000006">
    <property type="protein sequence ID" value="SHE92295.1"/>
    <property type="molecule type" value="Genomic_DNA"/>
</dbReference>
<name>A0A1M4XFJ8_9FLAO</name>
<dbReference type="AlphaFoldDB" id="A0A1M4XFJ8"/>
<evidence type="ECO:0000313" key="2">
    <source>
        <dbReference type="Proteomes" id="UP000184236"/>
    </source>
</evidence>
<keyword evidence="2" id="KW-1185">Reference proteome</keyword>
<dbReference type="SUPFAM" id="SSF52540">
    <property type="entry name" value="P-loop containing nucleoside triphosphate hydrolases"/>
    <property type="match status" value="1"/>
</dbReference>
<dbReference type="InterPro" id="IPR027417">
    <property type="entry name" value="P-loop_NTPase"/>
</dbReference>
<dbReference type="SUPFAM" id="SSF89550">
    <property type="entry name" value="PHP domain-like"/>
    <property type="match status" value="1"/>
</dbReference>
<dbReference type="Gene3D" id="3.40.50.300">
    <property type="entry name" value="P-loop containing nucleotide triphosphate hydrolases"/>
    <property type="match status" value="1"/>
</dbReference>
<gene>
    <name evidence="1" type="ORF">SAMN05444408_10639</name>
</gene>
<evidence type="ECO:0008006" key="3">
    <source>
        <dbReference type="Google" id="ProtNLM"/>
    </source>
</evidence>
<reference evidence="2" key="1">
    <citation type="submission" date="2016-11" db="EMBL/GenBank/DDBJ databases">
        <authorList>
            <person name="Varghese N."/>
            <person name="Submissions S."/>
        </authorList>
    </citation>
    <scope>NUCLEOTIDE SEQUENCE [LARGE SCALE GENOMIC DNA]</scope>
    <source>
        <strain evidence="2">DSM 26898</strain>
    </source>
</reference>